<dbReference type="Gene3D" id="1.10.10.10">
    <property type="entry name" value="Winged helix-like DNA-binding domain superfamily/Winged helix DNA-binding domain"/>
    <property type="match status" value="1"/>
</dbReference>
<dbReference type="AlphaFoldDB" id="A0A6F8ZE90"/>
<dbReference type="InterPro" id="IPR011991">
    <property type="entry name" value="ArsR-like_HTH"/>
</dbReference>
<sequence length="199" mass="22992">MSRHLRAALLQFMAEHGTVTSELLSKHLGVSRRHVQRELHDLVAERLVVSSRVPGTRRTAYYSLPKRASGDTQPLRRLLAAMEDAAGPELYRRILDVYIDDYYGNDLHRPLEELARQEHRNMSWQPSTNGWWIEMRSCPFPYWKGNPTVCEAETRVLSQHWKVPVINIADDGERMRCRFFIPIRPSTAVLSPDGTEGQK</sequence>
<proteinExistence type="predicted"/>
<reference evidence="1 2" key="1">
    <citation type="submission" date="2020-02" db="EMBL/GenBank/DDBJ databases">
        <authorList>
            <person name="Hogendoorn C."/>
        </authorList>
    </citation>
    <scope>NUCLEOTIDE SEQUENCE [LARGE SCALE GENOMIC DNA]</scope>
    <source>
        <strain evidence="1">R501</strain>
    </source>
</reference>
<accession>A0A6F8ZE90</accession>
<evidence type="ECO:0000313" key="1">
    <source>
        <dbReference type="EMBL" id="CAB1128188.1"/>
    </source>
</evidence>
<name>A0A6F8ZE90_9FIRM</name>
<keyword evidence="2" id="KW-1185">Reference proteome</keyword>
<organism evidence="1 2">
    <name type="scientific">Candidatus Hydrogenisulfobacillus filiaventi</name>
    <dbReference type="NCBI Taxonomy" id="2707344"/>
    <lineage>
        <taxon>Bacteria</taxon>
        <taxon>Bacillati</taxon>
        <taxon>Bacillota</taxon>
        <taxon>Clostridia</taxon>
        <taxon>Eubacteriales</taxon>
        <taxon>Clostridiales Family XVII. Incertae Sedis</taxon>
        <taxon>Candidatus Hydrogenisulfobacillus</taxon>
    </lineage>
</organism>
<dbReference type="InterPro" id="IPR036390">
    <property type="entry name" value="WH_DNA-bd_sf"/>
</dbReference>
<dbReference type="Proteomes" id="UP000503399">
    <property type="component" value="Chromosome"/>
</dbReference>
<dbReference type="CDD" id="cd00090">
    <property type="entry name" value="HTH_ARSR"/>
    <property type="match status" value="1"/>
</dbReference>
<evidence type="ECO:0000313" key="2">
    <source>
        <dbReference type="Proteomes" id="UP000503399"/>
    </source>
</evidence>
<protein>
    <submittedName>
        <fullName evidence="1">HTH_11 domain-containing protein</fullName>
    </submittedName>
</protein>
<gene>
    <name evidence="1" type="ORF">R50_0682</name>
</gene>
<dbReference type="SUPFAM" id="SSF46785">
    <property type="entry name" value="Winged helix' DNA-binding domain"/>
    <property type="match status" value="1"/>
</dbReference>
<dbReference type="KEGG" id="hfv:R50_0682"/>
<dbReference type="InterPro" id="IPR036388">
    <property type="entry name" value="WH-like_DNA-bd_sf"/>
</dbReference>
<dbReference type="EMBL" id="LR778114">
    <property type="protein sequence ID" value="CAB1128188.1"/>
    <property type="molecule type" value="Genomic_DNA"/>
</dbReference>